<dbReference type="GO" id="GO:0017004">
    <property type="term" value="P:cytochrome complex assembly"/>
    <property type="evidence" value="ECO:0007669"/>
    <property type="project" value="UniProtKB-KW"/>
</dbReference>
<dbReference type="InterPro" id="IPR003557">
    <property type="entry name" value="Cyt_c_biogenesis_CcmC"/>
</dbReference>
<dbReference type="GO" id="GO:0005886">
    <property type="term" value="C:plasma membrane"/>
    <property type="evidence" value="ECO:0007669"/>
    <property type="project" value="TreeGrafter"/>
</dbReference>
<accession>A0A402CXJ1</accession>
<dbReference type="PANTHER" id="PTHR30071">
    <property type="entry name" value="HEME EXPORTER PROTEIN C"/>
    <property type="match status" value="1"/>
</dbReference>
<dbReference type="GO" id="GO:0020037">
    <property type="term" value="F:heme binding"/>
    <property type="evidence" value="ECO:0007669"/>
    <property type="project" value="InterPro"/>
</dbReference>
<keyword evidence="4" id="KW-0812">Transmembrane</keyword>
<dbReference type="AlphaFoldDB" id="A0A402CXJ1"/>
<dbReference type="InterPro" id="IPR002541">
    <property type="entry name" value="Cyt_c_assembly"/>
</dbReference>
<keyword evidence="7" id="KW-0472">Membrane</keyword>
<evidence type="ECO:0000313" key="9">
    <source>
        <dbReference type="Proteomes" id="UP000287394"/>
    </source>
</evidence>
<dbReference type="Pfam" id="PF01578">
    <property type="entry name" value="Cytochrom_C_asm"/>
    <property type="match status" value="1"/>
</dbReference>
<evidence type="ECO:0000256" key="1">
    <source>
        <dbReference type="ARBA" id="ARBA00004141"/>
    </source>
</evidence>
<dbReference type="KEGG" id="ccot:CCAX7_43430"/>
<comment type="similarity">
    <text evidence="2">Belongs to the CcmC/CycZ/HelC family.</text>
</comment>
<evidence type="ECO:0000256" key="4">
    <source>
        <dbReference type="ARBA" id="ARBA00022692"/>
    </source>
</evidence>
<comment type="subcellular location">
    <subcellularLocation>
        <location evidence="1">Membrane</location>
        <topology evidence="1">Multi-pass membrane protein</topology>
    </subcellularLocation>
</comment>
<dbReference type="EMBL" id="AP025739">
    <property type="protein sequence ID" value="BDI32292.1"/>
    <property type="molecule type" value="Genomic_DNA"/>
</dbReference>
<dbReference type="PANTHER" id="PTHR30071:SF1">
    <property type="entry name" value="CYTOCHROME B_B6 PROTEIN-RELATED"/>
    <property type="match status" value="1"/>
</dbReference>
<dbReference type="Proteomes" id="UP000287394">
    <property type="component" value="Chromosome"/>
</dbReference>
<dbReference type="PRINTS" id="PR01386">
    <property type="entry name" value="CCMCBIOGNSIS"/>
</dbReference>
<evidence type="ECO:0000256" key="5">
    <source>
        <dbReference type="ARBA" id="ARBA00022748"/>
    </source>
</evidence>
<dbReference type="InterPro" id="IPR045062">
    <property type="entry name" value="Cyt_c_biogenesis_CcsA/CcmC"/>
</dbReference>
<gene>
    <name evidence="8" type="ORF">CCAX7_43430</name>
</gene>
<proteinExistence type="inferred from homology"/>
<reference evidence="8 9" key="1">
    <citation type="journal article" date="2019" name="Int. J. Syst. Evol. Microbiol.">
        <title>Capsulimonas corticalis gen. nov., sp. nov., an aerobic capsulated bacterium, of a novel bacterial order, Capsulimonadales ord. nov., of the class Armatimonadia of the phylum Armatimonadetes.</title>
        <authorList>
            <person name="Li J."/>
            <person name="Kudo C."/>
            <person name="Tonouchi A."/>
        </authorList>
    </citation>
    <scope>NUCLEOTIDE SEQUENCE [LARGE SCALE GENOMIC DNA]</scope>
    <source>
        <strain evidence="8 9">AX-7</strain>
    </source>
</reference>
<keyword evidence="9" id="KW-1185">Reference proteome</keyword>
<dbReference type="GO" id="GO:0015232">
    <property type="term" value="F:heme transmembrane transporter activity"/>
    <property type="evidence" value="ECO:0007669"/>
    <property type="project" value="InterPro"/>
</dbReference>
<keyword evidence="6" id="KW-1133">Transmembrane helix</keyword>
<evidence type="ECO:0000313" key="8">
    <source>
        <dbReference type="EMBL" id="BDI32292.1"/>
    </source>
</evidence>
<evidence type="ECO:0000256" key="3">
    <source>
        <dbReference type="ARBA" id="ARBA00016463"/>
    </source>
</evidence>
<dbReference type="RefSeq" id="WP_165864276.1">
    <property type="nucleotide sequence ID" value="NZ_AP025739.1"/>
</dbReference>
<keyword evidence="5" id="KW-0201">Cytochrome c-type biogenesis</keyword>
<sequence length="258" mass="28129">MNNSQRSGFGAPKPSAASAPQGSPLAQIPKVLLLLMLCATTVAGFLWLPAAEGFRNPALARIVVFHVPCSIVASIASGVTMWYAIAYLATRRPMHDVKSRVSAELSLLFWILTTVTGAIFAKAQWGTYWNWDIKQGAIILLLMIYAAYFALRSAITDERKQAVIGAAYGIFATLCVPFLTYILPNSTPDTLHPKGTITTKDGLSPEYKLVLWVGVLGLTLVYVWVWRQHVALDAIRSRLAARRTPPPASGFVIVETGQ</sequence>
<evidence type="ECO:0000256" key="2">
    <source>
        <dbReference type="ARBA" id="ARBA00005840"/>
    </source>
</evidence>
<name>A0A402CXJ1_9BACT</name>
<evidence type="ECO:0000256" key="7">
    <source>
        <dbReference type="ARBA" id="ARBA00023136"/>
    </source>
</evidence>
<organism evidence="8 9">
    <name type="scientific">Capsulimonas corticalis</name>
    <dbReference type="NCBI Taxonomy" id="2219043"/>
    <lineage>
        <taxon>Bacteria</taxon>
        <taxon>Bacillati</taxon>
        <taxon>Armatimonadota</taxon>
        <taxon>Armatimonadia</taxon>
        <taxon>Capsulimonadales</taxon>
        <taxon>Capsulimonadaceae</taxon>
        <taxon>Capsulimonas</taxon>
    </lineage>
</organism>
<evidence type="ECO:0000256" key="6">
    <source>
        <dbReference type="ARBA" id="ARBA00022989"/>
    </source>
</evidence>
<protein>
    <recommendedName>
        <fullName evidence="3">Heme exporter protein C</fullName>
    </recommendedName>
</protein>